<keyword evidence="1" id="KW-0472">Membrane</keyword>
<name>A0AAN7UNH9_9PEZI</name>
<feature type="transmembrane region" description="Helical" evidence="1">
    <location>
        <begin position="51"/>
        <end position="71"/>
    </location>
</feature>
<accession>A0AAN7UNH9</accession>
<keyword evidence="3" id="KW-1185">Reference proteome</keyword>
<evidence type="ECO:0000313" key="2">
    <source>
        <dbReference type="EMBL" id="KAK5636120.1"/>
    </source>
</evidence>
<evidence type="ECO:0000313" key="3">
    <source>
        <dbReference type="Proteomes" id="UP001305414"/>
    </source>
</evidence>
<gene>
    <name evidence="2" type="ORF">RRF57_011832</name>
</gene>
<proteinExistence type="predicted"/>
<evidence type="ECO:0000256" key="1">
    <source>
        <dbReference type="SAM" id="Phobius"/>
    </source>
</evidence>
<protein>
    <submittedName>
        <fullName evidence="2">Uncharacterized protein</fullName>
    </submittedName>
</protein>
<sequence>MPSYEPIKQKVEGDLDENEILLSQASKQTSLADEHSATSSRKKSRWRLRTFNLTEIGLVVLLIVSNLLWFVSSKPWGQPMLKDPNYCE</sequence>
<keyword evidence="1" id="KW-1133">Transmembrane helix</keyword>
<dbReference type="EMBL" id="JAWHQM010000062">
    <property type="protein sequence ID" value="KAK5636120.1"/>
    <property type="molecule type" value="Genomic_DNA"/>
</dbReference>
<reference evidence="2 3" key="1">
    <citation type="submission" date="2023-10" db="EMBL/GenBank/DDBJ databases">
        <title>Draft genome sequence of Xylaria bambusicola isolate GMP-LS, the root and basal stem rot pathogen of sugarcane in Indonesia.</title>
        <authorList>
            <person name="Selvaraj P."/>
            <person name="Muralishankar V."/>
            <person name="Muruganantham S."/>
            <person name="Sp S."/>
            <person name="Haryani S."/>
            <person name="Lau K.J.X."/>
            <person name="Naqvi N.I."/>
        </authorList>
    </citation>
    <scope>NUCLEOTIDE SEQUENCE [LARGE SCALE GENOMIC DNA]</scope>
    <source>
        <strain evidence="2">GMP-LS</strain>
    </source>
</reference>
<dbReference type="Proteomes" id="UP001305414">
    <property type="component" value="Unassembled WGS sequence"/>
</dbReference>
<dbReference type="AlphaFoldDB" id="A0AAN7UNH9"/>
<keyword evidence="1" id="KW-0812">Transmembrane</keyword>
<comment type="caution">
    <text evidence="2">The sequence shown here is derived from an EMBL/GenBank/DDBJ whole genome shotgun (WGS) entry which is preliminary data.</text>
</comment>
<organism evidence="2 3">
    <name type="scientific">Xylaria bambusicola</name>
    <dbReference type="NCBI Taxonomy" id="326684"/>
    <lineage>
        <taxon>Eukaryota</taxon>
        <taxon>Fungi</taxon>
        <taxon>Dikarya</taxon>
        <taxon>Ascomycota</taxon>
        <taxon>Pezizomycotina</taxon>
        <taxon>Sordariomycetes</taxon>
        <taxon>Xylariomycetidae</taxon>
        <taxon>Xylariales</taxon>
        <taxon>Xylariaceae</taxon>
        <taxon>Xylaria</taxon>
    </lineage>
</organism>